<dbReference type="KEGG" id="kst:KSMBR1_1794"/>
<dbReference type="Gene3D" id="3.40.190.10">
    <property type="entry name" value="Periplasmic binding protein-like II"/>
    <property type="match status" value="2"/>
</dbReference>
<dbReference type="Proteomes" id="UP000221734">
    <property type="component" value="Chromosome Kuenenia_stuttgartiensis_MBR1"/>
</dbReference>
<name>Q1Q0D8_KUEST</name>
<dbReference type="AlphaFoldDB" id="Q1Q0D8"/>
<reference evidence="8" key="4">
    <citation type="submission" date="2017-10" db="EMBL/GenBank/DDBJ databases">
        <authorList>
            <person name="Frank J."/>
        </authorList>
    </citation>
    <scope>NUCLEOTIDE SEQUENCE [LARGE SCALE GENOMIC DNA]</scope>
</reference>
<dbReference type="InterPro" id="IPR050682">
    <property type="entry name" value="ModA/WtpA"/>
</dbReference>
<dbReference type="PANTHER" id="PTHR30632">
    <property type="entry name" value="MOLYBDATE-BINDING PERIPLASMIC PROTEIN"/>
    <property type="match status" value="1"/>
</dbReference>
<evidence type="ECO:0000256" key="4">
    <source>
        <dbReference type="PIRSR" id="PIRSR004846-1"/>
    </source>
</evidence>
<dbReference type="PANTHER" id="PTHR30632:SF0">
    <property type="entry name" value="SULFATE-BINDING PROTEIN"/>
    <property type="match status" value="1"/>
</dbReference>
<dbReference type="Proteomes" id="UP000501926">
    <property type="component" value="Chromosome"/>
</dbReference>
<evidence type="ECO:0000313" key="8">
    <source>
        <dbReference type="Proteomes" id="UP000221734"/>
    </source>
</evidence>
<dbReference type="NCBIfam" id="TIGR01256">
    <property type="entry name" value="modA"/>
    <property type="match status" value="1"/>
</dbReference>
<feature type="binding site" evidence="4">
    <location>
        <position position="65"/>
    </location>
    <ligand>
        <name>molybdate</name>
        <dbReference type="ChEBI" id="CHEBI:36264"/>
    </ligand>
</feature>
<dbReference type="EMBL" id="CP049055">
    <property type="protein sequence ID" value="QII09822.1"/>
    <property type="molecule type" value="Genomic_DNA"/>
</dbReference>
<evidence type="ECO:0000256" key="1">
    <source>
        <dbReference type="ARBA" id="ARBA00009175"/>
    </source>
</evidence>
<reference evidence="5" key="1">
    <citation type="journal article" date="2006" name="Nature">
        <title>Deciphering the evolution and metabolism of an anammox bacterium from a community genome.</title>
        <authorList>
            <person name="Strous M."/>
            <person name="Pelletier E."/>
            <person name="Mangenot S."/>
            <person name="Rattei T."/>
            <person name="Lehner A."/>
            <person name="Taylor M.W."/>
            <person name="Horn M."/>
            <person name="Daims H."/>
            <person name="Bartol-Mavel D."/>
            <person name="Wincker P."/>
            <person name="Barbe V."/>
            <person name="Fonknechten N."/>
            <person name="Vallenet D."/>
            <person name="Segurens B."/>
            <person name="Schenowitz-Truong C."/>
            <person name="Medigue C."/>
            <person name="Collingro A."/>
            <person name="Snel B."/>
            <person name="Dutilh B.E."/>
            <person name="OpDenCamp H.J.M."/>
            <person name="vanDerDrift C."/>
            <person name="Cirpus I."/>
            <person name="vanDePas-Schoonen K.T."/>
            <person name="Harhangi H.R."/>
            <person name="vanNiftrik L."/>
            <person name="Schmid M."/>
            <person name="Keltjens J."/>
            <person name="vanDeVossenberg J."/>
            <person name="Kartal B."/>
            <person name="Meier H."/>
            <person name="Frishman D."/>
            <person name="Huynen M.A."/>
            <person name="Mewes H."/>
            <person name="Weissenbach J."/>
            <person name="Jetten M.S.M."/>
            <person name="Wagner M."/>
            <person name="LePaslier D."/>
        </authorList>
    </citation>
    <scope>NUCLEOTIDE SEQUENCE</scope>
</reference>
<reference evidence="5" key="2">
    <citation type="submission" date="2006-01" db="EMBL/GenBank/DDBJ databases">
        <authorList>
            <person name="Genoscope"/>
        </authorList>
    </citation>
    <scope>NUCLEOTIDE SEQUENCE</scope>
</reference>
<comment type="similarity">
    <text evidence="1">Belongs to the bacterial solute-binding protein ModA family.</text>
</comment>
<keyword evidence="2 4" id="KW-0479">Metal-binding</keyword>
<evidence type="ECO:0000313" key="7">
    <source>
        <dbReference type="EMBL" id="SOH04293.1"/>
    </source>
</evidence>
<evidence type="ECO:0000313" key="6">
    <source>
        <dbReference type="EMBL" id="QII09822.1"/>
    </source>
</evidence>
<dbReference type="InterPro" id="IPR005950">
    <property type="entry name" value="ModA"/>
</dbReference>
<dbReference type="CDD" id="cd13517">
    <property type="entry name" value="PBP2_ModA3_like"/>
    <property type="match status" value="1"/>
</dbReference>
<dbReference type="EMBL" id="CT573072">
    <property type="protein sequence ID" value="CAJ72798.1"/>
    <property type="molecule type" value="Genomic_DNA"/>
</dbReference>
<evidence type="ECO:0000256" key="2">
    <source>
        <dbReference type="ARBA" id="ARBA00022723"/>
    </source>
</evidence>
<gene>
    <name evidence="6" type="ORF">KsCSTR_04430</name>
    <name evidence="7" type="ORF">KSMBR1_1794</name>
    <name evidence="5" type="ORF">kustd2053</name>
</gene>
<dbReference type="SUPFAM" id="SSF53850">
    <property type="entry name" value="Periplasmic binding protein-like II"/>
    <property type="match status" value="1"/>
</dbReference>
<evidence type="ECO:0000313" key="9">
    <source>
        <dbReference type="Proteomes" id="UP000501926"/>
    </source>
</evidence>
<evidence type="ECO:0000313" key="5">
    <source>
        <dbReference type="EMBL" id="CAJ72798.1"/>
    </source>
</evidence>
<keyword evidence="4" id="KW-0500">Molybdenum</keyword>
<reference evidence="6 9" key="5">
    <citation type="submission" date="2020-02" db="EMBL/GenBank/DDBJ databases">
        <title>Newly sequenced genome of strain CSTR1 showed variability in Candidatus Kuenenia stuttgartiensis genomes.</title>
        <authorList>
            <person name="Ding C."/>
            <person name="Adrian L."/>
        </authorList>
    </citation>
    <scope>NUCLEOTIDE SEQUENCE [LARGE SCALE GENOMIC DNA]</scope>
    <source>
        <strain evidence="6 9">CSTR1</strain>
    </source>
</reference>
<dbReference type="PIRSF" id="PIRSF004846">
    <property type="entry name" value="ModA"/>
    <property type="match status" value="1"/>
</dbReference>
<keyword evidence="8" id="KW-1185">Reference proteome</keyword>
<dbReference type="OrthoDB" id="249482at2"/>
<keyword evidence="3" id="KW-0732">Signal</keyword>
<dbReference type="Pfam" id="PF13531">
    <property type="entry name" value="SBP_bac_11"/>
    <property type="match status" value="1"/>
</dbReference>
<protein>
    <submittedName>
        <fullName evidence="6 7">Binding protein</fullName>
    </submittedName>
</protein>
<sequence>MVSRLFLAGAVFSVAIFFVATEVLSENGERLLLFVGAASKPPTEEAVKLFEKKTGVRVEVVFGGSGYILSQMILAKKGDIYFPGSSDYMEKAKREGYVYPETERIVVYLVPAINVQKGNPKHIKGLEDLAHPGIKVAIANPEGVCVGAYAVEIIEKNFTKKQKKDFKKNIVNYTESCAKTLTVVSLKQVDAVIGWSVFQHWNPETVETIPLKSDEVVRVGYIPIAVSTFTKNKVLAEQFVDFILSEEVRSIFKEYQYFSSEQEAFAWIGQKPVGGEYAVPAEWTTGK</sequence>
<dbReference type="RefSeq" id="WP_099325012.1">
    <property type="nucleotide sequence ID" value="NZ_CP049055.1"/>
</dbReference>
<dbReference type="GO" id="GO:0030973">
    <property type="term" value="F:molybdate ion binding"/>
    <property type="evidence" value="ECO:0007669"/>
    <property type="project" value="TreeGrafter"/>
</dbReference>
<dbReference type="EMBL" id="LT934425">
    <property type="protein sequence ID" value="SOH04293.1"/>
    <property type="molecule type" value="Genomic_DNA"/>
</dbReference>
<evidence type="ECO:0000256" key="3">
    <source>
        <dbReference type="ARBA" id="ARBA00022729"/>
    </source>
</evidence>
<reference evidence="7" key="3">
    <citation type="submission" date="2017-10" db="EMBL/GenBank/DDBJ databases">
        <authorList>
            <person name="Banno H."/>
            <person name="Chua N.-H."/>
        </authorList>
    </citation>
    <scope>NUCLEOTIDE SEQUENCE [LARGE SCALE GENOMIC DNA]</scope>
    <source>
        <strain evidence="7">Kuenenia_mbr1_ru-nijmegen</strain>
    </source>
</reference>
<proteinExistence type="inferred from homology"/>
<dbReference type="GO" id="GO:0046872">
    <property type="term" value="F:metal ion binding"/>
    <property type="evidence" value="ECO:0007669"/>
    <property type="project" value="UniProtKB-KW"/>
</dbReference>
<dbReference type="GO" id="GO:0015689">
    <property type="term" value="P:molybdate ion transport"/>
    <property type="evidence" value="ECO:0007669"/>
    <property type="project" value="InterPro"/>
</dbReference>
<organism evidence="5">
    <name type="scientific">Kuenenia stuttgartiensis</name>
    <dbReference type="NCBI Taxonomy" id="174633"/>
    <lineage>
        <taxon>Bacteria</taxon>
        <taxon>Pseudomonadati</taxon>
        <taxon>Planctomycetota</taxon>
        <taxon>Candidatus Brocadiia</taxon>
        <taxon>Candidatus Brocadiales</taxon>
        <taxon>Candidatus Brocadiaceae</taxon>
        <taxon>Candidatus Kuenenia</taxon>
    </lineage>
</organism>
<accession>Q1Q0D8</accession>